<dbReference type="Proteomes" id="UP001206595">
    <property type="component" value="Unassembled WGS sequence"/>
</dbReference>
<comment type="caution">
    <text evidence="2">The sequence shown here is derived from an EMBL/GenBank/DDBJ whole genome shotgun (WGS) entry which is preliminary data.</text>
</comment>
<dbReference type="EMBL" id="MU620892">
    <property type="protein sequence ID" value="KAI8584747.1"/>
    <property type="molecule type" value="Genomic_DNA"/>
</dbReference>
<dbReference type="RefSeq" id="XP_051449751.1">
    <property type="nucleotide sequence ID" value="XM_051593517.1"/>
</dbReference>
<keyword evidence="3" id="KW-1185">Reference proteome</keyword>
<evidence type="ECO:0000313" key="3">
    <source>
        <dbReference type="Proteomes" id="UP001206595"/>
    </source>
</evidence>
<feature type="region of interest" description="Disordered" evidence="1">
    <location>
        <begin position="339"/>
        <end position="383"/>
    </location>
</feature>
<name>A0AAD5HHJ8_UMBRA</name>
<feature type="compositionally biased region" description="Polar residues" evidence="1">
    <location>
        <begin position="1"/>
        <end position="13"/>
    </location>
</feature>
<gene>
    <name evidence="2" type="ORF">K450DRAFT_284999</name>
</gene>
<reference evidence="2" key="2">
    <citation type="journal article" date="2022" name="Proc. Natl. Acad. Sci. U.S.A.">
        <title>Diploid-dominant life cycles characterize the early evolution of Fungi.</title>
        <authorList>
            <person name="Amses K.R."/>
            <person name="Simmons D.R."/>
            <person name="Longcore J.E."/>
            <person name="Mondo S.J."/>
            <person name="Seto K."/>
            <person name="Jeronimo G.H."/>
            <person name="Bonds A.E."/>
            <person name="Quandt C.A."/>
            <person name="Davis W.J."/>
            <person name="Chang Y."/>
            <person name="Federici B.A."/>
            <person name="Kuo A."/>
            <person name="LaButti K."/>
            <person name="Pangilinan J."/>
            <person name="Andreopoulos W."/>
            <person name="Tritt A."/>
            <person name="Riley R."/>
            <person name="Hundley H."/>
            <person name="Johnson J."/>
            <person name="Lipzen A."/>
            <person name="Barry K."/>
            <person name="Lang B.F."/>
            <person name="Cuomo C.A."/>
            <person name="Buchler N.E."/>
            <person name="Grigoriev I.V."/>
            <person name="Spatafora J.W."/>
            <person name="Stajich J.E."/>
            <person name="James T.Y."/>
        </authorList>
    </citation>
    <scope>NUCLEOTIDE SEQUENCE</scope>
    <source>
        <strain evidence="2">AG</strain>
    </source>
</reference>
<accession>A0AAD5HHJ8</accession>
<reference evidence="2" key="1">
    <citation type="submission" date="2021-06" db="EMBL/GenBank/DDBJ databases">
        <authorList>
            <consortium name="DOE Joint Genome Institute"/>
            <person name="Mondo S.J."/>
            <person name="Amses K.R."/>
            <person name="Simmons D.R."/>
            <person name="Longcore J.E."/>
            <person name="Seto K."/>
            <person name="Alves G.H."/>
            <person name="Bonds A.E."/>
            <person name="Quandt C.A."/>
            <person name="Davis W.J."/>
            <person name="Chang Y."/>
            <person name="Letcher P.M."/>
            <person name="Powell M.J."/>
            <person name="Kuo A."/>
            <person name="Labutti K."/>
            <person name="Pangilinan J."/>
            <person name="Andreopoulos W."/>
            <person name="Tritt A."/>
            <person name="Riley R."/>
            <person name="Hundley H."/>
            <person name="Johnson J."/>
            <person name="Lipzen A."/>
            <person name="Barry K."/>
            <person name="Berbee M.L."/>
            <person name="Buchler N.E."/>
            <person name="Grigoriev I.V."/>
            <person name="Spatafora J.W."/>
            <person name="Stajich J.E."/>
            <person name="James T.Y."/>
        </authorList>
    </citation>
    <scope>NUCLEOTIDE SEQUENCE</scope>
    <source>
        <strain evidence="2">AG</strain>
    </source>
</reference>
<evidence type="ECO:0000256" key="1">
    <source>
        <dbReference type="SAM" id="MobiDB-lite"/>
    </source>
</evidence>
<evidence type="ECO:0000313" key="2">
    <source>
        <dbReference type="EMBL" id="KAI8584747.1"/>
    </source>
</evidence>
<proteinExistence type="predicted"/>
<feature type="compositionally biased region" description="Basic and acidic residues" evidence="1">
    <location>
        <begin position="21"/>
        <end position="37"/>
    </location>
</feature>
<feature type="compositionally biased region" description="Polar residues" evidence="1">
    <location>
        <begin position="372"/>
        <end position="383"/>
    </location>
</feature>
<sequence length="383" mass="43711">MASTFTEYVSTDGSPWLLVGGREKPADKMPDLHQDKRTPRKSMVRSRRKKASSSKIQEGKIHTSGNSGMDLMESQISTVMGAINLDDDQPSDATRLENILRNIYQRIEKWAMDMIRISRELDFGLLGLNAMADCNRVMAKQMPAQNLTAYSERLLTEVLPSVKWKSVLLRLVCYAYDPNNRPISFTRLYNLMVACEFYRATDLLQSEITSAMAPTIRLMLDGLVLDSPNLYSSDYQMTLELTRDLKEMLQAQYNWDPIEETFSGPFDLTRFCEELSLASQLFLPLDIHLSLWRYSQYHLDVNYFDPYYWPLIEYTLEGESEQSIMRKIIQESFTGSSCTLEEEGRSSGESEASSHIFDSATEVSGGADITDSDWSIVNDEQQA</sequence>
<feature type="region of interest" description="Disordered" evidence="1">
    <location>
        <begin position="1"/>
        <end position="68"/>
    </location>
</feature>
<feature type="compositionally biased region" description="Basic residues" evidence="1">
    <location>
        <begin position="38"/>
        <end position="52"/>
    </location>
</feature>
<organism evidence="2 3">
    <name type="scientific">Umbelopsis ramanniana AG</name>
    <dbReference type="NCBI Taxonomy" id="1314678"/>
    <lineage>
        <taxon>Eukaryota</taxon>
        <taxon>Fungi</taxon>
        <taxon>Fungi incertae sedis</taxon>
        <taxon>Mucoromycota</taxon>
        <taxon>Mucoromycotina</taxon>
        <taxon>Umbelopsidomycetes</taxon>
        <taxon>Umbelopsidales</taxon>
        <taxon>Umbelopsidaceae</taxon>
        <taxon>Umbelopsis</taxon>
    </lineage>
</organism>
<protein>
    <submittedName>
        <fullName evidence="2">Uncharacterized protein</fullName>
    </submittedName>
</protein>
<dbReference type="GeneID" id="75918859"/>
<dbReference type="AlphaFoldDB" id="A0AAD5HHJ8"/>